<dbReference type="InterPro" id="IPR001128">
    <property type="entry name" value="Cyt_P450"/>
</dbReference>
<comment type="similarity">
    <text evidence="2">Belongs to the cytochrome P450 family.</text>
</comment>
<keyword evidence="7" id="KW-0503">Monooxygenase</keyword>
<dbReference type="Gene3D" id="1.10.630.10">
    <property type="entry name" value="Cytochrome P450"/>
    <property type="match status" value="2"/>
</dbReference>
<evidence type="ECO:0000313" key="8">
    <source>
        <dbReference type="EMBL" id="CAH1403007.1"/>
    </source>
</evidence>
<dbReference type="GO" id="GO:0004497">
    <property type="term" value="F:monooxygenase activity"/>
    <property type="evidence" value="ECO:0007669"/>
    <property type="project" value="UniProtKB-KW"/>
</dbReference>
<protein>
    <submittedName>
        <fullName evidence="8">Uncharacterized protein</fullName>
    </submittedName>
</protein>
<dbReference type="AlphaFoldDB" id="A0A9P0HJU3"/>
<keyword evidence="3" id="KW-0349">Heme</keyword>
<dbReference type="GO" id="GO:0005506">
    <property type="term" value="F:iron ion binding"/>
    <property type="evidence" value="ECO:0007669"/>
    <property type="project" value="InterPro"/>
</dbReference>
<gene>
    <name evidence="8" type="ORF">NEZAVI_LOCUS11686</name>
</gene>
<dbReference type="GO" id="GO:0020037">
    <property type="term" value="F:heme binding"/>
    <property type="evidence" value="ECO:0007669"/>
    <property type="project" value="InterPro"/>
</dbReference>
<dbReference type="Pfam" id="PF00067">
    <property type="entry name" value="p450"/>
    <property type="match status" value="1"/>
</dbReference>
<comment type="cofactor">
    <cofactor evidence="1">
        <name>heme</name>
        <dbReference type="ChEBI" id="CHEBI:30413"/>
    </cofactor>
</comment>
<accession>A0A9P0HJU3</accession>
<dbReference type="Proteomes" id="UP001152798">
    <property type="component" value="Chromosome 5"/>
</dbReference>
<dbReference type="OrthoDB" id="6614661at2759"/>
<dbReference type="PANTHER" id="PTHR24279">
    <property type="entry name" value="CYTOCHROME P450"/>
    <property type="match status" value="1"/>
</dbReference>
<evidence type="ECO:0000256" key="6">
    <source>
        <dbReference type="ARBA" id="ARBA00023004"/>
    </source>
</evidence>
<evidence type="ECO:0000256" key="7">
    <source>
        <dbReference type="ARBA" id="ARBA00023033"/>
    </source>
</evidence>
<dbReference type="InterPro" id="IPR050479">
    <property type="entry name" value="CYP11_CYP27_families"/>
</dbReference>
<name>A0A9P0HJU3_NEZVI</name>
<evidence type="ECO:0000256" key="5">
    <source>
        <dbReference type="ARBA" id="ARBA00023002"/>
    </source>
</evidence>
<dbReference type="PANTHER" id="PTHR24279:SF120">
    <property type="entry name" value="CYTOCHROME P450"/>
    <property type="match status" value="1"/>
</dbReference>
<organism evidence="8 9">
    <name type="scientific">Nezara viridula</name>
    <name type="common">Southern green stink bug</name>
    <name type="synonym">Cimex viridulus</name>
    <dbReference type="NCBI Taxonomy" id="85310"/>
    <lineage>
        <taxon>Eukaryota</taxon>
        <taxon>Metazoa</taxon>
        <taxon>Ecdysozoa</taxon>
        <taxon>Arthropoda</taxon>
        <taxon>Hexapoda</taxon>
        <taxon>Insecta</taxon>
        <taxon>Pterygota</taxon>
        <taxon>Neoptera</taxon>
        <taxon>Paraneoptera</taxon>
        <taxon>Hemiptera</taxon>
        <taxon>Heteroptera</taxon>
        <taxon>Panheteroptera</taxon>
        <taxon>Pentatomomorpha</taxon>
        <taxon>Pentatomoidea</taxon>
        <taxon>Pentatomidae</taxon>
        <taxon>Pentatominae</taxon>
        <taxon>Nezara</taxon>
    </lineage>
</organism>
<dbReference type="InterPro" id="IPR036396">
    <property type="entry name" value="Cyt_P450_sf"/>
</dbReference>
<dbReference type="EMBL" id="OV725081">
    <property type="protein sequence ID" value="CAH1403007.1"/>
    <property type="molecule type" value="Genomic_DNA"/>
</dbReference>
<dbReference type="SUPFAM" id="SSF48264">
    <property type="entry name" value="Cytochrome P450"/>
    <property type="match status" value="1"/>
</dbReference>
<keyword evidence="6" id="KW-0408">Iron</keyword>
<evidence type="ECO:0000256" key="3">
    <source>
        <dbReference type="ARBA" id="ARBA00022617"/>
    </source>
</evidence>
<evidence type="ECO:0000313" key="9">
    <source>
        <dbReference type="Proteomes" id="UP001152798"/>
    </source>
</evidence>
<proteinExistence type="inferred from homology"/>
<sequence length="320" mass="37148">MFFEEFMPNEVFLREYQGAPIWPNYGHYGNLSYKRLKPYEMLFTMYGPLVRVNGDSLLVSHPRYIEAIMAISRSNRSALSTMERKRRLSLPIRMPEYELDFNHLSKKYADILNFKPNHFNKRIEVASDQLINRMYYTRNLQHEVPNFDEELYHWGLQSIFSCLFSRDCSFLQDPTRLSKFGPKSGVYQTYQSFLNASHCLAEAEAGPLGRLVRQRSVANHIDVMNGLVSPFPSLSRDLDRDIILHGYGIPKGIQVHMINEVANMRKDMFPHTTSFTPERWPRMGKEPMLPHNYQLLPLAPVASLLHAHISVLTAKVSYTA</sequence>
<keyword evidence="9" id="KW-1185">Reference proteome</keyword>
<keyword evidence="5" id="KW-0560">Oxidoreductase</keyword>
<keyword evidence="4" id="KW-0479">Metal-binding</keyword>
<reference evidence="8" key="1">
    <citation type="submission" date="2022-01" db="EMBL/GenBank/DDBJ databases">
        <authorList>
            <person name="King R."/>
        </authorList>
    </citation>
    <scope>NUCLEOTIDE SEQUENCE</scope>
</reference>
<dbReference type="GO" id="GO:0016705">
    <property type="term" value="F:oxidoreductase activity, acting on paired donors, with incorporation or reduction of molecular oxygen"/>
    <property type="evidence" value="ECO:0007669"/>
    <property type="project" value="InterPro"/>
</dbReference>
<evidence type="ECO:0000256" key="1">
    <source>
        <dbReference type="ARBA" id="ARBA00001971"/>
    </source>
</evidence>
<evidence type="ECO:0000256" key="4">
    <source>
        <dbReference type="ARBA" id="ARBA00022723"/>
    </source>
</evidence>
<evidence type="ECO:0000256" key="2">
    <source>
        <dbReference type="ARBA" id="ARBA00010617"/>
    </source>
</evidence>